<keyword evidence="1" id="KW-0479">Metal-binding</keyword>
<feature type="domain" description="4Fe-4S ferredoxin-type" evidence="4">
    <location>
        <begin position="44"/>
        <end position="71"/>
    </location>
</feature>
<evidence type="ECO:0000313" key="6">
    <source>
        <dbReference type="Proteomes" id="UP000178367"/>
    </source>
</evidence>
<comment type="caution">
    <text evidence="5">The sequence shown here is derived from an EMBL/GenBank/DDBJ whole genome shotgun (WGS) entry which is preliminary data.</text>
</comment>
<organism evidence="5 6">
    <name type="scientific">Candidatus Falkowbacteria bacterium RIFOXYA2_FULL_47_19</name>
    <dbReference type="NCBI Taxonomy" id="1797994"/>
    <lineage>
        <taxon>Bacteria</taxon>
        <taxon>Candidatus Falkowiibacteriota</taxon>
    </lineage>
</organism>
<keyword evidence="3" id="KW-0411">Iron-sulfur</keyword>
<reference evidence="5 6" key="1">
    <citation type="journal article" date="2016" name="Nat. Commun.">
        <title>Thousands of microbial genomes shed light on interconnected biogeochemical processes in an aquifer system.</title>
        <authorList>
            <person name="Anantharaman K."/>
            <person name="Brown C.T."/>
            <person name="Hug L.A."/>
            <person name="Sharon I."/>
            <person name="Castelle C.J."/>
            <person name="Probst A.J."/>
            <person name="Thomas B.C."/>
            <person name="Singh A."/>
            <person name="Wilkins M.J."/>
            <person name="Karaoz U."/>
            <person name="Brodie E.L."/>
            <person name="Williams K.H."/>
            <person name="Hubbard S.S."/>
            <person name="Banfield J.F."/>
        </authorList>
    </citation>
    <scope>NUCLEOTIDE SEQUENCE [LARGE SCALE GENOMIC DNA]</scope>
</reference>
<dbReference type="PROSITE" id="PS00198">
    <property type="entry name" value="4FE4S_FER_1"/>
    <property type="match status" value="1"/>
</dbReference>
<dbReference type="GO" id="GO:0046872">
    <property type="term" value="F:metal ion binding"/>
    <property type="evidence" value="ECO:0007669"/>
    <property type="project" value="UniProtKB-KW"/>
</dbReference>
<evidence type="ECO:0000256" key="1">
    <source>
        <dbReference type="ARBA" id="ARBA00022723"/>
    </source>
</evidence>
<dbReference type="SUPFAM" id="SSF54862">
    <property type="entry name" value="4Fe-4S ferredoxins"/>
    <property type="match status" value="1"/>
</dbReference>
<sequence>MSIKIDYDKCCWRDGKCVSCDCGQSEACNGCVEICPVQAIVRKDKVEIDKEKCIECGACVAVCPKGAITLE</sequence>
<evidence type="ECO:0000256" key="2">
    <source>
        <dbReference type="ARBA" id="ARBA00023004"/>
    </source>
</evidence>
<protein>
    <recommendedName>
        <fullName evidence="4">4Fe-4S ferredoxin-type domain-containing protein</fullName>
    </recommendedName>
</protein>
<keyword evidence="2" id="KW-0408">Iron</keyword>
<dbReference type="InterPro" id="IPR017896">
    <property type="entry name" value="4Fe4S_Fe-S-bd"/>
</dbReference>
<name>A0A1F5SLL2_9BACT</name>
<dbReference type="Gene3D" id="3.30.70.20">
    <property type="match status" value="1"/>
</dbReference>
<dbReference type="AlphaFoldDB" id="A0A1F5SLL2"/>
<dbReference type="InterPro" id="IPR017900">
    <property type="entry name" value="4Fe4S_Fe_S_CS"/>
</dbReference>
<dbReference type="PROSITE" id="PS51379">
    <property type="entry name" value="4FE4S_FER_2"/>
    <property type="match status" value="1"/>
</dbReference>
<evidence type="ECO:0000313" key="5">
    <source>
        <dbReference type="EMBL" id="OGF27539.1"/>
    </source>
</evidence>
<accession>A0A1F5SLL2</accession>
<evidence type="ECO:0000259" key="4">
    <source>
        <dbReference type="PROSITE" id="PS51379"/>
    </source>
</evidence>
<dbReference type="Proteomes" id="UP000178367">
    <property type="component" value="Unassembled WGS sequence"/>
</dbReference>
<proteinExistence type="predicted"/>
<dbReference type="EMBL" id="MFGB01000007">
    <property type="protein sequence ID" value="OGF27539.1"/>
    <property type="molecule type" value="Genomic_DNA"/>
</dbReference>
<gene>
    <name evidence="5" type="ORF">A2227_01695</name>
</gene>
<dbReference type="Pfam" id="PF00037">
    <property type="entry name" value="Fer4"/>
    <property type="match status" value="1"/>
</dbReference>
<dbReference type="GO" id="GO:0051536">
    <property type="term" value="F:iron-sulfur cluster binding"/>
    <property type="evidence" value="ECO:0007669"/>
    <property type="project" value="UniProtKB-KW"/>
</dbReference>
<evidence type="ECO:0000256" key="3">
    <source>
        <dbReference type="ARBA" id="ARBA00023014"/>
    </source>
</evidence>